<dbReference type="GO" id="GO:0006694">
    <property type="term" value="P:steroid biosynthetic process"/>
    <property type="evidence" value="ECO:0007669"/>
    <property type="project" value="InterPro"/>
</dbReference>
<sequence length="370" mass="40343">MPRIVSSSTSLRVLVTGSSGFLGRAITAELRQESARRNLPIHLRLFDQRHPSIPVAPTDEIISGNILDKSALSAATKGVDAVIHSAAMIGWGPIGPPALQLVNVEGTRNVVDACVEQGVSVLAYTSSIDVIREAFVPVFNFDGASVAYPAQPCTPYGATKREGEQLILAADGTKSQSKSSGSLRTFALRCTPIYGEADPLMIPPLLRILRNKQRYLRLGTPEAVAQYGYVGNLAHGHAHSVLSAAMGDITLDKVGGKPFMIVDGPPRYYYDVVEPIVQDLGYMIPEDRLPNAVAWGIAKATDLAIMAVNVVKEYNPALVLTQAALDHMVVPRTYDGSALEREFGWKRKYTYDEARKRTVEWFKANPQVWQ</sequence>
<reference evidence="4 5" key="1">
    <citation type="journal article" date="2015" name="Genome Biol. Evol.">
        <title>Phylogenomic analyses indicate that early fungi evolved digesting cell walls of algal ancestors of land plants.</title>
        <authorList>
            <person name="Chang Y."/>
            <person name="Wang S."/>
            <person name="Sekimoto S."/>
            <person name="Aerts A.L."/>
            <person name="Choi C."/>
            <person name="Clum A."/>
            <person name="LaButti K.M."/>
            <person name="Lindquist E.A."/>
            <person name="Yee Ngan C."/>
            <person name="Ohm R.A."/>
            <person name="Salamov A.A."/>
            <person name="Grigoriev I.V."/>
            <person name="Spatafora J.W."/>
            <person name="Berbee M.L."/>
        </authorList>
    </citation>
    <scope>NUCLEOTIDE SEQUENCE [LARGE SCALE GENOMIC DNA]</scope>
    <source>
        <strain evidence="4 5">JEL478</strain>
    </source>
</reference>
<dbReference type="Gene3D" id="3.40.50.720">
    <property type="entry name" value="NAD(P)-binding Rossmann-like Domain"/>
    <property type="match status" value="1"/>
</dbReference>
<dbReference type="Proteomes" id="UP000070544">
    <property type="component" value="Unassembled WGS sequence"/>
</dbReference>
<dbReference type="PANTHER" id="PTHR43245">
    <property type="entry name" value="BIFUNCTIONAL POLYMYXIN RESISTANCE PROTEIN ARNA"/>
    <property type="match status" value="1"/>
</dbReference>
<dbReference type="PANTHER" id="PTHR43245:SF51">
    <property type="entry name" value="SHORT CHAIN DEHYDROGENASE_REDUCTASE FAMILY 42E, MEMBER 2"/>
    <property type="match status" value="1"/>
</dbReference>
<evidence type="ECO:0000259" key="3">
    <source>
        <dbReference type="Pfam" id="PF01073"/>
    </source>
</evidence>
<dbReference type="SUPFAM" id="SSF51735">
    <property type="entry name" value="NAD(P)-binding Rossmann-fold domains"/>
    <property type="match status" value="1"/>
</dbReference>
<accession>A0A139ASU3</accession>
<dbReference type="GO" id="GO:0016616">
    <property type="term" value="F:oxidoreductase activity, acting on the CH-OH group of donors, NAD or NADP as acceptor"/>
    <property type="evidence" value="ECO:0007669"/>
    <property type="project" value="InterPro"/>
</dbReference>
<dbReference type="InterPro" id="IPR050177">
    <property type="entry name" value="Lipid_A_modif_metabolic_enz"/>
</dbReference>
<evidence type="ECO:0000313" key="4">
    <source>
        <dbReference type="EMBL" id="KXS19565.1"/>
    </source>
</evidence>
<gene>
    <name evidence="4" type="ORF">M427DRAFT_52974</name>
</gene>
<organism evidence="4 5">
    <name type="scientific">Gonapodya prolifera (strain JEL478)</name>
    <name type="common">Monoblepharis prolifera</name>
    <dbReference type="NCBI Taxonomy" id="1344416"/>
    <lineage>
        <taxon>Eukaryota</taxon>
        <taxon>Fungi</taxon>
        <taxon>Fungi incertae sedis</taxon>
        <taxon>Chytridiomycota</taxon>
        <taxon>Chytridiomycota incertae sedis</taxon>
        <taxon>Monoblepharidomycetes</taxon>
        <taxon>Monoblepharidales</taxon>
        <taxon>Gonapodyaceae</taxon>
        <taxon>Gonapodya</taxon>
    </lineage>
</organism>
<keyword evidence="2" id="KW-0560">Oxidoreductase</keyword>
<evidence type="ECO:0000256" key="2">
    <source>
        <dbReference type="ARBA" id="ARBA00023002"/>
    </source>
</evidence>
<evidence type="ECO:0000313" key="5">
    <source>
        <dbReference type="Proteomes" id="UP000070544"/>
    </source>
</evidence>
<keyword evidence="5" id="KW-1185">Reference proteome</keyword>
<dbReference type="Pfam" id="PF01073">
    <property type="entry name" value="3Beta_HSD"/>
    <property type="match status" value="1"/>
</dbReference>
<dbReference type="InterPro" id="IPR002225">
    <property type="entry name" value="3Beta_OHSteriod_DH/Estase"/>
</dbReference>
<dbReference type="OMA" id="GGKFYFV"/>
<dbReference type="OrthoDB" id="10058185at2759"/>
<name>A0A139ASU3_GONPJ</name>
<protein>
    <submittedName>
        <fullName evidence="4">NAD(P)-binding protein</fullName>
    </submittedName>
</protein>
<dbReference type="EMBL" id="KQ965738">
    <property type="protein sequence ID" value="KXS19565.1"/>
    <property type="molecule type" value="Genomic_DNA"/>
</dbReference>
<proteinExistence type="inferred from homology"/>
<feature type="domain" description="3-beta hydroxysteroid dehydrogenase/isomerase" evidence="3">
    <location>
        <begin position="14"/>
        <end position="286"/>
    </location>
</feature>
<evidence type="ECO:0000256" key="1">
    <source>
        <dbReference type="ARBA" id="ARBA00009219"/>
    </source>
</evidence>
<comment type="similarity">
    <text evidence="1">Belongs to the 3-beta-HSD family.</text>
</comment>
<dbReference type="STRING" id="1344416.A0A139ASU3"/>
<dbReference type="AlphaFoldDB" id="A0A139ASU3"/>
<dbReference type="InterPro" id="IPR036291">
    <property type="entry name" value="NAD(P)-bd_dom_sf"/>
</dbReference>